<dbReference type="PANTHER" id="PTHR43861:SF1">
    <property type="entry name" value="TRANS-ACONITATE 2-METHYLTRANSFERASE"/>
    <property type="match status" value="1"/>
</dbReference>
<dbReference type="Gene3D" id="3.40.50.150">
    <property type="entry name" value="Vaccinia Virus protein VP39"/>
    <property type="match status" value="1"/>
</dbReference>
<organism evidence="2 3">
    <name type="scientific">Candidatus Nealsonbacteria bacterium CG08_land_8_20_14_0_20_36_22</name>
    <dbReference type="NCBI Taxonomy" id="1974704"/>
    <lineage>
        <taxon>Bacteria</taxon>
        <taxon>Candidatus Nealsoniibacteriota</taxon>
    </lineage>
</organism>
<proteinExistence type="predicted"/>
<accession>A0A2H0YNK6</accession>
<reference evidence="3" key="1">
    <citation type="submission" date="2017-09" db="EMBL/GenBank/DDBJ databases">
        <title>Depth-based differentiation of microbial function through sediment-hosted aquifers and enrichment of novel symbionts in the deep terrestrial subsurface.</title>
        <authorList>
            <person name="Probst A.J."/>
            <person name="Ladd B."/>
            <person name="Jarett J.K."/>
            <person name="Geller-Mcgrath D.E."/>
            <person name="Sieber C.M.K."/>
            <person name="Emerson J.B."/>
            <person name="Anantharaman K."/>
            <person name="Thomas B.C."/>
            <person name="Malmstrom R."/>
            <person name="Stieglmeier M."/>
            <person name="Klingl A."/>
            <person name="Woyke T."/>
            <person name="Ryan C.M."/>
            <person name="Banfield J.F."/>
        </authorList>
    </citation>
    <scope>NUCLEOTIDE SEQUENCE [LARGE SCALE GENOMIC DNA]</scope>
</reference>
<dbReference type="PANTHER" id="PTHR43861">
    <property type="entry name" value="TRANS-ACONITATE 2-METHYLTRANSFERASE-RELATED"/>
    <property type="match status" value="1"/>
</dbReference>
<dbReference type="Pfam" id="PF13847">
    <property type="entry name" value="Methyltransf_31"/>
    <property type="match status" value="1"/>
</dbReference>
<evidence type="ECO:0000259" key="1">
    <source>
        <dbReference type="Pfam" id="PF13847"/>
    </source>
</evidence>
<dbReference type="EMBL" id="PEYC01000032">
    <property type="protein sequence ID" value="PIS40068.1"/>
    <property type="molecule type" value="Genomic_DNA"/>
</dbReference>
<evidence type="ECO:0000313" key="2">
    <source>
        <dbReference type="EMBL" id="PIS40068.1"/>
    </source>
</evidence>
<evidence type="ECO:0000313" key="3">
    <source>
        <dbReference type="Proteomes" id="UP000231472"/>
    </source>
</evidence>
<comment type="caution">
    <text evidence="2">The sequence shown here is derived from an EMBL/GenBank/DDBJ whole genome shotgun (WGS) entry which is preliminary data.</text>
</comment>
<feature type="domain" description="Methyltransferase" evidence="1">
    <location>
        <begin position="47"/>
        <end position="156"/>
    </location>
</feature>
<dbReference type="SUPFAM" id="SSF53335">
    <property type="entry name" value="S-adenosyl-L-methionine-dependent methyltransferases"/>
    <property type="match status" value="1"/>
</dbReference>
<dbReference type="InterPro" id="IPR025714">
    <property type="entry name" value="Methyltranfer_dom"/>
</dbReference>
<dbReference type="AlphaFoldDB" id="A0A2H0YNK6"/>
<protein>
    <recommendedName>
        <fullName evidence="1">Methyltransferase domain-containing protein</fullName>
    </recommendedName>
</protein>
<dbReference type="Proteomes" id="UP000231472">
    <property type="component" value="Unassembled WGS sequence"/>
</dbReference>
<name>A0A2H0YNK6_9BACT</name>
<sequence length="272" mass="31811">MIKSKNKNFKKWGYKENSKKLYSRTNVHKNFSEKDIDVWMLGIVKIKGDERILDLGCGDGKQIIAFGKKLTKGGKIIGCDISNELLKKAEEKAKENNINASFLLHDINQPFSFKDEEFDFISSLFSIYYVKNPLKVILEIKRLLNKKGKLFIAGPTPNNARDFWELHSKITNKKIPQVSLERGTRIHNTFIPLIRKYFRNTEIDIFKNIVHFPSSEELLKYYSSSLLLEESSKNREEKKIFLDKMKREVEKFIERNGAFDIKKEVYGILAYK</sequence>
<dbReference type="InterPro" id="IPR029063">
    <property type="entry name" value="SAM-dependent_MTases_sf"/>
</dbReference>
<gene>
    <name evidence="2" type="ORF">COT32_01620</name>
</gene>
<dbReference type="CDD" id="cd02440">
    <property type="entry name" value="AdoMet_MTases"/>
    <property type="match status" value="1"/>
</dbReference>